<organism evidence="2 3">
    <name type="scientific">Phytophthora ramorum</name>
    <name type="common">Sudden oak death agent</name>
    <dbReference type="NCBI Taxonomy" id="164328"/>
    <lineage>
        <taxon>Eukaryota</taxon>
        <taxon>Sar</taxon>
        <taxon>Stramenopiles</taxon>
        <taxon>Oomycota</taxon>
        <taxon>Peronosporomycetes</taxon>
        <taxon>Peronosporales</taxon>
        <taxon>Peronosporaceae</taxon>
        <taxon>Phytophthora</taxon>
    </lineage>
</organism>
<keyword evidence="3" id="KW-1185">Reference proteome</keyword>
<dbReference type="eggNOG" id="ENOG502QZ9G">
    <property type="taxonomic scope" value="Eukaryota"/>
</dbReference>
<evidence type="ECO:0000313" key="3">
    <source>
        <dbReference type="Proteomes" id="UP000005238"/>
    </source>
</evidence>
<dbReference type="EnsemblProtists" id="Phyra86584">
    <property type="protein sequence ID" value="Phyra86584"/>
    <property type="gene ID" value="Phyra86584"/>
</dbReference>
<accession>H3H782</accession>
<dbReference type="STRING" id="164328.H3H782"/>
<reference evidence="2" key="2">
    <citation type="submission" date="2015-06" db="UniProtKB">
        <authorList>
            <consortium name="EnsemblProtists"/>
        </authorList>
    </citation>
    <scope>IDENTIFICATION</scope>
    <source>
        <strain evidence="2">Pr102</strain>
    </source>
</reference>
<evidence type="ECO:0000313" key="2">
    <source>
        <dbReference type="EnsemblProtists" id="Phyra86584"/>
    </source>
</evidence>
<proteinExistence type="predicted"/>
<dbReference type="AlphaFoldDB" id="H3H782"/>
<name>H3H782_PHYRM</name>
<dbReference type="EMBL" id="DS566853">
    <property type="status" value="NOT_ANNOTATED_CDS"/>
    <property type="molecule type" value="Genomic_DNA"/>
</dbReference>
<feature type="compositionally biased region" description="Basic and acidic residues" evidence="1">
    <location>
        <begin position="114"/>
        <end position="123"/>
    </location>
</feature>
<sequence length="155" mass="17002">MDSSDDEAEGDEGARGARKTFDFTGGDESAATIDAEAQAAFALRPEFVGEKGKKLFEMQKRFGGDSRFRLDARFLEEKANEYGGNDVEEEDNEELDDEAIAELQSFLEEENSEEAARHMREMREEEEAALPANAGSAYAEGPFEGGCVDGRAEAL</sequence>
<feature type="compositionally biased region" description="Acidic residues" evidence="1">
    <location>
        <begin position="1"/>
        <end position="11"/>
    </location>
</feature>
<dbReference type="VEuPathDB" id="FungiDB:KRP23_4621"/>
<feature type="region of interest" description="Disordered" evidence="1">
    <location>
        <begin position="107"/>
        <end position="155"/>
    </location>
</feature>
<protein>
    <submittedName>
        <fullName evidence="2">Uncharacterized protein</fullName>
    </submittedName>
</protein>
<dbReference type="Proteomes" id="UP000005238">
    <property type="component" value="Unassembled WGS sequence"/>
</dbReference>
<dbReference type="HOGENOM" id="CLU_1699031_0_0_1"/>
<feature type="region of interest" description="Disordered" evidence="1">
    <location>
        <begin position="1"/>
        <end position="25"/>
    </location>
</feature>
<feature type="compositionally biased region" description="Basic and acidic residues" evidence="1">
    <location>
        <begin position="12"/>
        <end position="21"/>
    </location>
</feature>
<dbReference type="InParanoid" id="H3H782"/>
<evidence type="ECO:0000256" key="1">
    <source>
        <dbReference type="SAM" id="MobiDB-lite"/>
    </source>
</evidence>
<dbReference type="VEuPathDB" id="FungiDB:KRP22_2154"/>
<reference evidence="3" key="1">
    <citation type="journal article" date="2006" name="Science">
        <title>Phytophthora genome sequences uncover evolutionary origins and mechanisms of pathogenesis.</title>
        <authorList>
            <person name="Tyler B.M."/>
            <person name="Tripathy S."/>
            <person name="Zhang X."/>
            <person name="Dehal P."/>
            <person name="Jiang R.H."/>
            <person name="Aerts A."/>
            <person name="Arredondo F.D."/>
            <person name="Baxter L."/>
            <person name="Bensasson D."/>
            <person name="Beynon J.L."/>
            <person name="Chapman J."/>
            <person name="Damasceno C.M."/>
            <person name="Dorrance A.E."/>
            <person name="Dou D."/>
            <person name="Dickerman A.W."/>
            <person name="Dubchak I.L."/>
            <person name="Garbelotto M."/>
            <person name="Gijzen M."/>
            <person name="Gordon S.G."/>
            <person name="Govers F."/>
            <person name="Grunwald N.J."/>
            <person name="Huang W."/>
            <person name="Ivors K.L."/>
            <person name="Jones R.W."/>
            <person name="Kamoun S."/>
            <person name="Krampis K."/>
            <person name="Lamour K.H."/>
            <person name="Lee M.K."/>
            <person name="McDonald W.H."/>
            <person name="Medina M."/>
            <person name="Meijer H.J."/>
            <person name="Nordberg E.K."/>
            <person name="Maclean D.J."/>
            <person name="Ospina-Giraldo M.D."/>
            <person name="Morris P.F."/>
            <person name="Phuntumart V."/>
            <person name="Putnam N.H."/>
            <person name="Rash S."/>
            <person name="Rose J.K."/>
            <person name="Sakihama Y."/>
            <person name="Salamov A.A."/>
            <person name="Savidor A."/>
            <person name="Scheuring C.F."/>
            <person name="Smith B.M."/>
            <person name="Sobral B.W."/>
            <person name="Terry A."/>
            <person name="Torto-Alalibo T.A."/>
            <person name="Win J."/>
            <person name="Xu Z."/>
            <person name="Zhang H."/>
            <person name="Grigoriev I.V."/>
            <person name="Rokhsar D.S."/>
            <person name="Boore J.L."/>
        </authorList>
    </citation>
    <scope>NUCLEOTIDE SEQUENCE [LARGE SCALE GENOMIC DNA]</scope>
    <source>
        <strain evidence="3">Pr102</strain>
    </source>
</reference>